<dbReference type="PANTHER" id="PTHR47784">
    <property type="entry name" value="STEROL UPTAKE CONTROL PROTEIN 2"/>
    <property type="match status" value="1"/>
</dbReference>
<keyword evidence="4" id="KW-0539">Nucleus</keyword>
<dbReference type="InterPro" id="IPR036864">
    <property type="entry name" value="Zn2-C6_fun-type_DNA-bd_sf"/>
</dbReference>
<evidence type="ECO:0000259" key="6">
    <source>
        <dbReference type="PROSITE" id="PS50048"/>
    </source>
</evidence>
<evidence type="ECO:0000256" key="4">
    <source>
        <dbReference type="ARBA" id="ARBA00023242"/>
    </source>
</evidence>
<dbReference type="EMBL" id="CDHK01000003">
    <property type="protein sequence ID" value="CEO58973.1"/>
    <property type="molecule type" value="Genomic_DNA"/>
</dbReference>
<keyword evidence="1" id="KW-0805">Transcription regulation</keyword>
<reference evidence="8" key="1">
    <citation type="journal article" date="2015" name="Genome Announc.">
        <title>Draft genome sequence of the fungus Penicillium brasilianum MG11.</title>
        <authorList>
            <person name="Horn F."/>
            <person name="Linde J."/>
            <person name="Mattern D.J."/>
            <person name="Walther G."/>
            <person name="Guthke R."/>
            <person name="Brakhage A.A."/>
            <person name="Valiante V."/>
        </authorList>
    </citation>
    <scope>NUCLEOTIDE SEQUENCE [LARGE SCALE GENOMIC DNA]</scope>
    <source>
        <strain evidence="8">MG11</strain>
    </source>
</reference>
<dbReference type="InterPro" id="IPR001138">
    <property type="entry name" value="Zn2Cys6_DnaBD"/>
</dbReference>
<dbReference type="GO" id="GO:0001228">
    <property type="term" value="F:DNA-binding transcription activator activity, RNA polymerase II-specific"/>
    <property type="evidence" value="ECO:0007669"/>
    <property type="project" value="TreeGrafter"/>
</dbReference>
<keyword evidence="8" id="KW-1185">Reference proteome</keyword>
<dbReference type="Proteomes" id="UP000042958">
    <property type="component" value="Unassembled WGS sequence"/>
</dbReference>
<dbReference type="OrthoDB" id="3031538at2759"/>
<protein>
    <recommendedName>
        <fullName evidence="6">Zn(2)-C6 fungal-type domain-containing protein</fullName>
    </recommendedName>
</protein>
<sequence>MGSNRLGPDENGARRRRAHTKSRRGCRNCKLRRVKCDERHPQCQKCLAFGVVCNYNTSHSQDLQPKSLDKTSRAHPEGSFGEVIFNVKPRPQSILLRPATVIGSGPGSFQLDSKSIGRLDRFLRRTVYTFAGNHNYTVYQNHVTSIAIEVSYRLSFLLESLSIVSANTDHVSVQNPFLMHVILTLTARHDRFLSSPKDHTKRSIAEAYHWSQGAALLNRKLSAPIRPQDRDALWAAAAILGLLSIADIEASTPWEAWPLKSTESSDLGWMDMSHGKKAIWQATDPMRPDSIFRAMRDDYRTLMTKPALCEVHDMPKDFVELCQLGRTAEPTQNPYFTAVSLLTRLWHLKCTQATMTRYMQFLGFMDPVFKSLLHEKDPRALLILAYWYGPMSDSLWWVARRARLECQAICMYLELFHPHEKDIQFLLAQPKKQCGLLT</sequence>
<dbReference type="PROSITE" id="PS00463">
    <property type="entry name" value="ZN2_CY6_FUNGAL_1"/>
    <property type="match status" value="1"/>
</dbReference>
<dbReference type="STRING" id="104259.A0A0F7VAM5"/>
<evidence type="ECO:0000256" key="5">
    <source>
        <dbReference type="SAM" id="MobiDB-lite"/>
    </source>
</evidence>
<dbReference type="Gene3D" id="4.10.240.10">
    <property type="entry name" value="Zn(2)-C6 fungal-type DNA-binding domain"/>
    <property type="match status" value="1"/>
</dbReference>
<keyword evidence="3" id="KW-0804">Transcription</keyword>
<dbReference type="SUPFAM" id="SSF57701">
    <property type="entry name" value="Zn2/Cys6 DNA-binding domain"/>
    <property type="match status" value="1"/>
</dbReference>
<evidence type="ECO:0000256" key="1">
    <source>
        <dbReference type="ARBA" id="ARBA00023015"/>
    </source>
</evidence>
<name>A0A0F7VAM5_PENBI</name>
<dbReference type="AlphaFoldDB" id="A0A0F7VAM5"/>
<evidence type="ECO:0000313" key="7">
    <source>
        <dbReference type="EMBL" id="CEO58973.1"/>
    </source>
</evidence>
<dbReference type="PANTHER" id="PTHR47784:SF9">
    <property type="entry name" value="ZN(II)2CYS6 TRANSCRIPTION FACTOR (EUROFUNG)"/>
    <property type="match status" value="1"/>
</dbReference>
<dbReference type="GO" id="GO:0008270">
    <property type="term" value="F:zinc ion binding"/>
    <property type="evidence" value="ECO:0007669"/>
    <property type="project" value="InterPro"/>
</dbReference>
<feature type="region of interest" description="Disordered" evidence="5">
    <location>
        <begin position="1"/>
        <end position="24"/>
    </location>
</feature>
<dbReference type="CDD" id="cd00067">
    <property type="entry name" value="GAL4"/>
    <property type="match status" value="1"/>
</dbReference>
<dbReference type="SMART" id="SM00066">
    <property type="entry name" value="GAL4"/>
    <property type="match status" value="1"/>
</dbReference>
<evidence type="ECO:0000313" key="8">
    <source>
        <dbReference type="Proteomes" id="UP000042958"/>
    </source>
</evidence>
<gene>
    <name evidence="7" type="ORF">PMG11_03665</name>
</gene>
<dbReference type="InterPro" id="IPR053157">
    <property type="entry name" value="Sterol_Uptake_Regulator"/>
</dbReference>
<organism evidence="7 8">
    <name type="scientific">Penicillium brasilianum</name>
    <dbReference type="NCBI Taxonomy" id="104259"/>
    <lineage>
        <taxon>Eukaryota</taxon>
        <taxon>Fungi</taxon>
        <taxon>Dikarya</taxon>
        <taxon>Ascomycota</taxon>
        <taxon>Pezizomycotina</taxon>
        <taxon>Eurotiomycetes</taxon>
        <taxon>Eurotiomycetidae</taxon>
        <taxon>Eurotiales</taxon>
        <taxon>Aspergillaceae</taxon>
        <taxon>Penicillium</taxon>
    </lineage>
</organism>
<accession>A0A0F7VAM5</accession>
<feature type="domain" description="Zn(2)-C6 fungal-type" evidence="6">
    <location>
        <begin position="25"/>
        <end position="55"/>
    </location>
</feature>
<dbReference type="PROSITE" id="PS50048">
    <property type="entry name" value="ZN2_CY6_FUNGAL_2"/>
    <property type="match status" value="1"/>
</dbReference>
<proteinExistence type="predicted"/>
<evidence type="ECO:0000256" key="2">
    <source>
        <dbReference type="ARBA" id="ARBA00023125"/>
    </source>
</evidence>
<dbReference type="Pfam" id="PF00172">
    <property type="entry name" value="Zn_clus"/>
    <property type="match status" value="1"/>
</dbReference>
<evidence type="ECO:0000256" key="3">
    <source>
        <dbReference type="ARBA" id="ARBA00023163"/>
    </source>
</evidence>
<dbReference type="GO" id="GO:0003677">
    <property type="term" value="F:DNA binding"/>
    <property type="evidence" value="ECO:0007669"/>
    <property type="project" value="UniProtKB-KW"/>
</dbReference>
<feature type="compositionally biased region" description="Basic residues" evidence="5">
    <location>
        <begin position="14"/>
        <end position="24"/>
    </location>
</feature>
<keyword evidence="2" id="KW-0238">DNA-binding</keyword>